<dbReference type="InterPro" id="IPR050055">
    <property type="entry name" value="EF-Tu_GTPase"/>
</dbReference>
<dbReference type="NCBIfam" id="TIGR00231">
    <property type="entry name" value="small_GTP"/>
    <property type="match status" value="1"/>
</dbReference>
<dbReference type="InterPro" id="IPR033720">
    <property type="entry name" value="EFTU_2"/>
</dbReference>
<dbReference type="EC" id="3.6.5.3" evidence="10"/>
<name>A0A143YNX4_9LACT</name>
<dbReference type="GO" id="GO:0003746">
    <property type="term" value="F:translation elongation factor activity"/>
    <property type="evidence" value="ECO:0007669"/>
    <property type="project" value="UniProtKB-UniRule"/>
</dbReference>
<dbReference type="CDD" id="cd01884">
    <property type="entry name" value="EF_Tu"/>
    <property type="match status" value="1"/>
</dbReference>
<dbReference type="EMBL" id="FJNE01000004">
    <property type="protein sequence ID" value="CZQ93275.1"/>
    <property type="molecule type" value="Genomic_DNA"/>
</dbReference>
<dbReference type="CDD" id="cd03697">
    <property type="entry name" value="EFTU_II"/>
    <property type="match status" value="1"/>
</dbReference>
<evidence type="ECO:0000256" key="3">
    <source>
        <dbReference type="ARBA" id="ARBA00022741"/>
    </source>
</evidence>
<dbReference type="Gene3D" id="3.40.50.300">
    <property type="entry name" value="P-loop containing nucleotide triphosphate hydrolases"/>
    <property type="match status" value="1"/>
</dbReference>
<dbReference type="PANTHER" id="PTHR43721:SF22">
    <property type="entry name" value="ELONGATION FACTOR TU, MITOCHONDRIAL"/>
    <property type="match status" value="1"/>
</dbReference>
<dbReference type="InterPro" id="IPR041709">
    <property type="entry name" value="EF-Tu_GTP-bd"/>
</dbReference>
<comment type="subcellular location">
    <subcellularLocation>
        <location evidence="10">Cytoplasm</location>
    </subcellularLocation>
</comment>
<feature type="domain" description="Tr-type G" evidence="11">
    <location>
        <begin position="10"/>
        <end position="204"/>
    </location>
</feature>
<dbReference type="SUPFAM" id="SSF52540">
    <property type="entry name" value="P-loop containing nucleoside triphosphate hydrolases"/>
    <property type="match status" value="1"/>
</dbReference>
<dbReference type="STRING" id="140314.SAMN04488076_106110"/>
<dbReference type="SUPFAM" id="SSF50447">
    <property type="entry name" value="Translation proteins"/>
    <property type="match status" value="1"/>
</dbReference>
<dbReference type="RefSeq" id="WP_087033191.1">
    <property type="nucleotide sequence ID" value="NZ_FJNE01000004.1"/>
</dbReference>
<keyword evidence="7 10" id="KW-0648">Protein biosynthesis</keyword>
<dbReference type="SUPFAM" id="SSF50465">
    <property type="entry name" value="EF-Tu/eEF-1alpha/eIF2-gamma C-terminal domain"/>
    <property type="match status" value="1"/>
</dbReference>
<evidence type="ECO:0000256" key="9">
    <source>
        <dbReference type="ARBA" id="ARBA00029554"/>
    </source>
</evidence>
<feature type="binding site" evidence="10">
    <location>
        <begin position="19"/>
        <end position="26"/>
    </location>
    <ligand>
        <name>GTP</name>
        <dbReference type="ChEBI" id="CHEBI:37565"/>
    </ligand>
</feature>
<dbReference type="InterPro" id="IPR004161">
    <property type="entry name" value="EFTu-like_2"/>
</dbReference>
<evidence type="ECO:0000256" key="2">
    <source>
        <dbReference type="ARBA" id="ARBA00022490"/>
    </source>
</evidence>
<dbReference type="Pfam" id="PF03143">
    <property type="entry name" value="GTP_EFTU_D3"/>
    <property type="match status" value="1"/>
</dbReference>
<keyword evidence="6 10" id="KW-0460">Magnesium</keyword>
<feature type="binding site" evidence="10">
    <location>
        <position position="26"/>
    </location>
    <ligand>
        <name>Mg(2+)</name>
        <dbReference type="ChEBI" id="CHEBI:18420"/>
    </ligand>
</feature>
<dbReference type="GO" id="GO:0005525">
    <property type="term" value="F:GTP binding"/>
    <property type="evidence" value="ECO:0007669"/>
    <property type="project" value="UniProtKB-UniRule"/>
</dbReference>
<evidence type="ECO:0000256" key="1">
    <source>
        <dbReference type="ARBA" id="ARBA00007249"/>
    </source>
</evidence>
<dbReference type="FunFam" id="2.40.30.10:FF:000001">
    <property type="entry name" value="Elongation factor Tu"/>
    <property type="match status" value="1"/>
</dbReference>
<evidence type="ECO:0000256" key="10">
    <source>
        <dbReference type="HAMAP-Rule" id="MF_00118"/>
    </source>
</evidence>
<evidence type="ECO:0000256" key="6">
    <source>
        <dbReference type="ARBA" id="ARBA00022842"/>
    </source>
</evidence>
<protein>
    <recommendedName>
        <fullName evidence="9 10">Elongation factor Tu</fullName>
        <shortName evidence="10">EF-Tu</shortName>
        <ecNumber evidence="10">3.6.5.3</ecNumber>
    </recommendedName>
</protein>
<keyword evidence="8 10" id="KW-0342">GTP-binding</keyword>
<keyword evidence="2 10" id="KW-0963">Cytoplasm</keyword>
<dbReference type="InterPro" id="IPR027417">
    <property type="entry name" value="P-loop_NTPase"/>
</dbReference>
<dbReference type="HAMAP" id="MF_00118_B">
    <property type="entry name" value="EF_Tu_B"/>
    <property type="match status" value="1"/>
</dbReference>
<evidence type="ECO:0000259" key="11">
    <source>
        <dbReference type="PROSITE" id="PS51722"/>
    </source>
</evidence>
<dbReference type="Pfam" id="PF03144">
    <property type="entry name" value="GTP_EFTU_D2"/>
    <property type="match status" value="1"/>
</dbReference>
<evidence type="ECO:0000256" key="7">
    <source>
        <dbReference type="ARBA" id="ARBA00022917"/>
    </source>
</evidence>
<keyword evidence="10" id="KW-0479">Metal-binding</keyword>
<dbReference type="InterPro" id="IPR009001">
    <property type="entry name" value="Transl_elong_EF1A/Init_IF2_C"/>
</dbReference>
<dbReference type="InterPro" id="IPR000795">
    <property type="entry name" value="T_Tr_GTP-bd_dom"/>
</dbReference>
<dbReference type="GO" id="GO:0005829">
    <property type="term" value="C:cytosol"/>
    <property type="evidence" value="ECO:0007669"/>
    <property type="project" value="TreeGrafter"/>
</dbReference>
<dbReference type="NCBIfam" id="NF009373">
    <property type="entry name" value="PRK12736.1"/>
    <property type="match status" value="1"/>
</dbReference>
<dbReference type="PRINTS" id="PR00315">
    <property type="entry name" value="ELONGATNFCT"/>
</dbReference>
<dbReference type="FunFam" id="3.40.50.300:FF:000003">
    <property type="entry name" value="Elongation factor Tu"/>
    <property type="match status" value="1"/>
</dbReference>
<accession>A0A143YNX4</accession>
<dbReference type="InterPro" id="IPR031157">
    <property type="entry name" value="G_TR_CS"/>
</dbReference>
<keyword evidence="3 10" id="KW-0547">Nucleotide-binding</keyword>
<comment type="function">
    <text evidence="10">GTP hydrolase that promotes the GTP-dependent binding of aminoacyl-tRNA to the A-site of ribosomes during protein biosynthesis.</text>
</comment>
<dbReference type="PANTHER" id="PTHR43721">
    <property type="entry name" value="ELONGATION FACTOR TU-RELATED"/>
    <property type="match status" value="1"/>
</dbReference>
<dbReference type="InterPro" id="IPR005225">
    <property type="entry name" value="Small_GTP-bd"/>
</dbReference>
<evidence type="ECO:0000256" key="5">
    <source>
        <dbReference type="ARBA" id="ARBA00022801"/>
    </source>
</evidence>
<evidence type="ECO:0000256" key="8">
    <source>
        <dbReference type="ARBA" id="ARBA00023134"/>
    </source>
</evidence>
<keyword evidence="13" id="KW-1185">Reference proteome</keyword>
<dbReference type="AlphaFoldDB" id="A0A143YNX4"/>
<comment type="similarity">
    <text evidence="1 10">Belongs to the TRAFAC class translation factor GTPase superfamily. Classic translation factor GTPase family. EF-Tu/EF-1A subfamily.</text>
</comment>
<dbReference type="InterPro" id="IPR004160">
    <property type="entry name" value="Transl_elong_EFTu/EF1A_C"/>
</dbReference>
<evidence type="ECO:0000313" key="12">
    <source>
        <dbReference type="EMBL" id="CZQ93275.1"/>
    </source>
</evidence>
<dbReference type="InterPro" id="IPR004541">
    <property type="entry name" value="Transl_elong_EFTu/EF1A_bac/org"/>
</dbReference>
<reference evidence="12 13" key="1">
    <citation type="submission" date="2016-02" db="EMBL/GenBank/DDBJ databases">
        <authorList>
            <person name="Wen L."/>
            <person name="He K."/>
            <person name="Yang H."/>
        </authorList>
    </citation>
    <scope>NUCLEOTIDE SEQUENCE [LARGE SCALE GENOMIC DNA]</scope>
    <source>
        <strain evidence="12">Trichococcus palustris</strain>
    </source>
</reference>
<dbReference type="Proteomes" id="UP000242754">
    <property type="component" value="Unassembled WGS sequence"/>
</dbReference>
<dbReference type="CDD" id="cd03707">
    <property type="entry name" value="EFTU_III"/>
    <property type="match status" value="1"/>
</dbReference>
<dbReference type="PROSITE" id="PS51722">
    <property type="entry name" value="G_TR_2"/>
    <property type="match status" value="1"/>
</dbReference>
<dbReference type="NCBIfam" id="NF000766">
    <property type="entry name" value="PRK00049.1"/>
    <property type="match status" value="1"/>
</dbReference>
<feature type="binding site" evidence="10">
    <location>
        <begin position="81"/>
        <end position="85"/>
    </location>
    <ligand>
        <name>GTP</name>
        <dbReference type="ChEBI" id="CHEBI:37565"/>
    </ligand>
</feature>
<evidence type="ECO:0000313" key="13">
    <source>
        <dbReference type="Proteomes" id="UP000242754"/>
    </source>
</evidence>
<keyword evidence="4 10" id="KW-0251">Elongation factor</keyword>
<dbReference type="GO" id="GO:0000287">
    <property type="term" value="F:magnesium ion binding"/>
    <property type="evidence" value="ECO:0007669"/>
    <property type="project" value="UniProtKB-UniRule"/>
</dbReference>
<dbReference type="InterPro" id="IPR009000">
    <property type="entry name" value="Transl_B-barrel_sf"/>
</dbReference>
<evidence type="ECO:0000256" key="4">
    <source>
        <dbReference type="ARBA" id="ARBA00022768"/>
    </source>
</evidence>
<dbReference type="NCBIfam" id="TIGR00485">
    <property type="entry name" value="EF-Tu"/>
    <property type="match status" value="1"/>
</dbReference>
<comment type="subunit">
    <text evidence="10">Monomer.</text>
</comment>
<gene>
    <name evidence="10" type="primary">tuf</name>
    <name evidence="12" type="ORF">Tpal_1613</name>
</gene>
<comment type="catalytic activity">
    <reaction evidence="10">
        <text>GTP + H2O = GDP + phosphate + H(+)</text>
        <dbReference type="Rhea" id="RHEA:19669"/>
        <dbReference type="ChEBI" id="CHEBI:15377"/>
        <dbReference type="ChEBI" id="CHEBI:15378"/>
        <dbReference type="ChEBI" id="CHEBI:37565"/>
        <dbReference type="ChEBI" id="CHEBI:43474"/>
        <dbReference type="ChEBI" id="CHEBI:58189"/>
        <dbReference type="EC" id="3.6.5.3"/>
    </reaction>
</comment>
<dbReference type="NCBIfam" id="NF009372">
    <property type="entry name" value="PRK12735.1"/>
    <property type="match status" value="1"/>
</dbReference>
<sequence>MAKVKFDRSKPHVNVGTIGHVDHGKTTLTAAITTVLAKKGFAEASNYAAIDNAPEERERGITINTSHVEYSTETRHYAHVDCPGHADYVKNMITGAAQMDGAILVVSAADGPMPQTREHILLSRQVGVPYIVVFLNKVDMVDDEELLELVEMEVRDLLTEYDFPGDDVPVISGSALKALEGDPAYEEKILELMAAVDEYIPTPVRDTDKPFMMPIEDVFSITGRGTVATGRVERGQVRVGDEVEIVGIAEETKKTVVTGVEMFRKLLDYAEAGDNVGALLRGVTRDQIQRGQVLAKPGTITPHTTFTAEVYVLSKEEGGRHTPFFTNYRPQFYFRTTDVTGVCNLPEGVEMVMPGDNVTMTIELIHPIAIEEGTKFSIREGGRTVGAGIVATITK</sequence>
<dbReference type="OrthoDB" id="9804504at2"/>
<dbReference type="GO" id="GO:0003924">
    <property type="term" value="F:GTPase activity"/>
    <property type="evidence" value="ECO:0007669"/>
    <property type="project" value="UniProtKB-UniRule"/>
</dbReference>
<keyword evidence="5 10" id="KW-0378">Hydrolase</keyword>
<dbReference type="Gene3D" id="2.40.30.10">
    <property type="entry name" value="Translation factors"/>
    <property type="match status" value="2"/>
</dbReference>
<dbReference type="Pfam" id="PF00009">
    <property type="entry name" value="GTP_EFTU"/>
    <property type="match status" value="1"/>
</dbReference>
<proteinExistence type="inferred from homology"/>
<organism evidence="12 13">
    <name type="scientific">Trichococcus palustris</name>
    <dbReference type="NCBI Taxonomy" id="140314"/>
    <lineage>
        <taxon>Bacteria</taxon>
        <taxon>Bacillati</taxon>
        <taxon>Bacillota</taxon>
        <taxon>Bacilli</taxon>
        <taxon>Lactobacillales</taxon>
        <taxon>Carnobacteriaceae</taxon>
        <taxon>Trichococcus</taxon>
    </lineage>
</organism>
<dbReference type="PROSITE" id="PS00301">
    <property type="entry name" value="G_TR_1"/>
    <property type="match status" value="1"/>
</dbReference>
<feature type="binding site" evidence="10">
    <location>
        <begin position="136"/>
        <end position="139"/>
    </location>
    <ligand>
        <name>GTP</name>
        <dbReference type="ChEBI" id="CHEBI:37565"/>
    </ligand>
</feature>